<evidence type="ECO:0000256" key="1">
    <source>
        <dbReference type="SAM" id="Phobius"/>
    </source>
</evidence>
<proteinExistence type="predicted"/>
<keyword evidence="1" id="KW-1133">Transmembrane helix</keyword>
<evidence type="ECO:0000313" key="3">
    <source>
        <dbReference type="Proteomes" id="UP000271162"/>
    </source>
</evidence>
<dbReference type="WBParaSite" id="NBR_0001414501-mRNA-1">
    <property type="protein sequence ID" value="NBR_0001414501-mRNA-1"/>
    <property type="gene ID" value="NBR_0001414501"/>
</dbReference>
<evidence type="ECO:0000313" key="4">
    <source>
        <dbReference type="WBParaSite" id="NBR_0001414501-mRNA-1"/>
    </source>
</evidence>
<feature type="transmembrane region" description="Helical" evidence="1">
    <location>
        <begin position="54"/>
        <end position="78"/>
    </location>
</feature>
<dbReference type="Proteomes" id="UP000271162">
    <property type="component" value="Unassembled WGS sequence"/>
</dbReference>
<reference evidence="2 3" key="2">
    <citation type="submission" date="2018-11" db="EMBL/GenBank/DDBJ databases">
        <authorList>
            <consortium name="Pathogen Informatics"/>
        </authorList>
    </citation>
    <scope>NUCLEOTIDE SEQUENCE [LARGE SCALE GENOMIC DNA]</scope>
</reference>
<dbReference type="AlphaFoldDB" id="A0A0N4YC87"/>
<keyword evidence="1" id="KW-0812">Transmembrane</keyword>
<protein>
    <submittedName>
        <fullName evidence="4">XK-related protein</fullName>
    </submittedName>
</protein>
<sequence length="194" mass="21774">MDFAGPLLYKTETASPAKYWILLLTCLNTRAIYVDLYVDCILDSFGVITVHCDVLNISLVFLWIGFLSVSPFSMKVFYFRVSVEQRISSVRQFFTKIGKEIDAAPDAEGDEDDVGEDGRLNKCSIAVGRIELLKTMMPELPVVGEGSVWCGREDTHRYGSGRMDWMRRARRLLLTYAGFATRSSTDCKGGADVE</sequence>
<evidence type="ECO:0000313" key="2">
    <source>
        <dbReference type="EMBL" id="VDL77735.1"/>
    </source>
</evidence>
<organism evidence="4">
    <name type="scientific">Nippostrongylus brasiliensis</name>
    <name type="common">Rat hookworm</name>
    <dbReference type="NCBI Taxonomy" id="27835"/>
    <lineage>
        <taxon>Eukaryota</taxon>
        <taxon>Metazoa</taxon>
        <taxon>Ecdysozoa</taxon>
        <taxon>Nematoda</taxon>
        <taxon>Chromadorea</taxon>
        <taxon>Rhabditida</taxon>
        <taxon>Rhabditina</taxon>
        <taxon>Rhabditomorpha</taxon>
        <taxon>Strongyloidea</taxon>
        <taxon>Heligmosomidae</taxon>
        <taxon>Nippostrongylus</taxon>
    </lineage>
</organism>
<reference evidence="4" key="1">
    <citation type="submission" date="2017-02" db="UniProtKB">
        <authorList>
            <consortium name="WormBaseParasite"/>
        </authorList>
    </citation>
    <scope>IDENTIFICATION</scope>
</reference>
<accession>A0A0N4YC87</accession>
<name>A0A0N4YC87_NIPBR</name>
<keyword evidence="3" id="KW-1185">Reference proteome</keyword>
<gene>
    <name evidence="2" type="ORF">NBR_LOCUS14146</name>
</gene>
<keyword evidence="1" id="KW-0472">Membrane</keyword>
<dbReference type="EMBL" id="UYSL01021258">
    <property type="protein sequence ID" value="VDL77735.1"/>
    <property type="molecule type" value="Genomic_DNA"/>
</dbReference>